<sequence length="240" mass="26608">MTADQNIKIDSSWRRVLEGEFCKPYMAELREFLREEKQAGKQIYPPGPQIFNAFNSTPFDAVKVVILGQDPYHGQGQAHGLCFSVMPGVRIPPSLKNIYKELQSDLGIPPAHHGCLQPWAEQGVLLLNATLTVEDSKAGGHQGRGWEQFTDAAIHALAEQREGLVFILWGSYAQKKGAFIDGNRHLVLKGPHPSPLSAHRGFFGTRPFSQTNAWLQQHGQAPIEWALPEASALQRVAVEI</sequence>
<evidence type="ECO:0000256" key="3">
    <source>
        <dbReference type="ARBA" id="ARBA00008184"/>
    </source>
</evidence>
<organism evidence="13 14">
    <name type="scientific">Microbulbifer aggregans</name>
    <dbReference type="NCBI Taxonomy" id="1769779"/>
    <lineage>
        <taxon>Bacteria</taxon>
        <taxon>Pseudomonadati</taxon>
        <taxon>Pseudomonadota</taxon>
        <taxon>Gammaproteobacteria</taxon>
        <taxon>Cellvibrionales</taxon>
        <taxon>Microbulbiferaceae</taxon>
        <taxon>Microbulbifer</taxon>
    </lineage>
</organism>
<comment type="subcellular location">
    <subcellularLocation>
        <location evidence="9">Cytoplasm</location>
    </subcellularLocation>
</comment>
<dbReference type="STRING" id="1769779.AUP74_03111"/>
<evidence type="ECO:0000313" key="14">
    <source>
        <dbReference type="Proteomes" id="UP000095672"/>
    </source>
</evidence>
<dbReference type="PANTHER" id="PTHR11264">
    <property type="entry name" value="URACIL-DNA GLYCOSYLASE"/>
    <property type="match status" value="1"/>
</dbReference>
<dbReference type="GO" id="GO:0005737">
    <property type="term" value="C:cytoplasm"/>
    <property type="evidence" value="ECO:0007669"/>
    <property type="project" value="UniProtKB-SubCell"/>
</dbReference>
<dbReference type="NCBIfam" id="NF003592">
    <property type="entry name" value="PRK05254.1-5"/>
    <property type="match status" value="1"/>
</dbReference>
<dbReference type="GO" id="GO:0004844">
    <property type="term" value="F:uracil DNA N-glycosylase activity"/>
    <property type="evidence" value="ECO:0007669"/>
    <property type="project" value="UniProtKB-UniRule"/>
</dbReference>
<feature type="domain" description="Uracil-DNA glycosylase-like" evidence="12">
    <location>
        <begin position="55"/>
        <end position="215"/>
    </location>
</feature>
<evidence type="ECO:0000256" key="9">
    <source>
        <dbReference type="HAMAP-Rule" id="MF_00148"/>
    </source>
</evidence>
<dbReference type="PANTHER" id="PTHR11264:SF0">
    <property type="entry name" value="URACIL-DNA GLYCOSYLASE"/>
    <property type="match status" value="1"/>
</dbReference>
<evidence type="ECO:0000256" key="7">
    <source>
        <dbReference type="ARBA" id="ARBA00022801"/>
    </source>
</evidence>
<keyword evidence="8 9" id="KW-0234">DNA repair</keyword>
<evidence type="ECO:0000256" key="5">
    <source>
        <dbReference type="ARBA" id="ARBA00018429"/>
    </source>
</evidence>
<dbReference type="PATRIC" id="fig|1769779.3.peg.3088"/>
<evidence type="ECO:0000256" key="6">
    <source>
        <dbReference type="ARBA" id="ARBA00022763"/>
    </source>
</evidence>
<comment type="similarity">
    <text evidence="3 9 11">Belongs to the uracil-DNA glycosylase (UDG) superfamily. UNG family.</text>
</comment>
<reference evidence="14" key="1">
    <citation type="submission" date="2016-01" db="EMBL/GenBank/DDBJ databases">
        <title>Complete genome sequence of Microbulbifer sp. CCB-MM1, a halophile isolated from Matang Mangrove Forest, Perak.</title>
        <authorList>
            <person name="Moh T.H."/>
            <person name="Dinesh B."/>
            <person name="Lau N.-S."/>
            <person name="Go F."/>
            <person name="Alexander Chong S.-C."/>
        </authorList>
    </citation>
    <scope>NUCLEOTIDE SEQUENCE [LARGE SCALE GENOMIC DNA]</scope>
    <source>
        <strain evidence="14">CCB-MM1</strain>
    </source>
</reference>
<dbReference type="KEGG" id="micc:AUP74_03111"/>
<dbReference type="CDD" id="cd10027">
    <property type="entry name" value="UDG-F1-like"/>
    <property type="match status" value="1"/>
</dbReference>
<dbReference type="NCBIfam" id="TIGR00628">
    <property type="entry name" value="ung"/>
    <property type="match status" value="1"/>
</dbReference>
<comment type="catalytic activity">
    <reaction evidence="1 9 11">
        <text>Hydrolyzes single-stranded DNA or mismatched double-stranded DNA and polynucleotides, releasing free uracil.</text>
        <dbReference type="EC" id="3.2.2.27"/>
    </reaction>
</comment>
<dbReference type="NCBIfam" id="NF003588">
    <property type="entry name" value="PRK05254.1-1"/>
    <property type="match status" value="1"/>
</dbReference>
<protein>
    <recommendedName>
        <fullName evidence="5 9">Uracil-DNA glycosylase</fullName>
        <shortName evidence="9">UDG</shortName>
        <ecNumber evidence="4 9">3.2.2.27</ecNumber>
    </recommendedName>
</protein>
<dbReference type="OrthoDB" id="9804372at2"/>
<dbReference type="SMART" id="SM00986">
    <property type="entry name" value="UDG"/>
    <property type="match status" value="1"/>
</dbReference>
<dbReference type="SMART" id="SM00987">
    <property type="entry name" value="UreE_C"/>
    <property type="match status" value="1"/>
</dbReference>
<evidence type="ECO:0000313" key="13">
    <source>
        <dbReference type="EMBL" id="AOS98477.1"/>
    </source>
</evidence>
<dbReference type="NCBIfam" id="NF003589">
    <property type="entry name" value="PRK05254.1-2"/>
    <property type="match status" value="1"/>
</dbReference>
<accession>A0A1C9WBI0</accession>
<comment type="function">
    <text evidence="2 9 11">Excises uracil residues from the DNA which can arise as a result of misincorporation of dUMP residues by DNA polymerase or due to deamination of cytosine.</text>
</comment>
<keyword evidence="6 9" id="KW-0227">DNA damage</keyword>
<dbReference type="PROSITE" id="PS00130">
    <property type="entry name" value="U_DNA_GLYCOSYLASE"/>
    <property type="match status" value="1"/>
</dbReference>
<dbReference type="FunFam" id="3.40.470.10:FF:000001">
    <property type="entry name" value="Uracil-DNA glycosylase"/>
    <property type="match status" value="1"/>
</dbReference>
<evidence type="ECO:0000256" key="2">
    <source>
        <dbReference type="ARBA" id="ARBA00002631"/>
    </source>
</evidence>
<dbReference type="InterPro" id="IPR036895">
    <property type="entry name" value="Uracil-DNA_glycosylase-like_sf"/>
</dbReference>
<keyword evidence="13" id="KW-0326">Glycosidase</keyword>
<dbReference type="SUPFAM" id="SSF52141">
    <property type="entry name" value="Uracil-DNA glycosylase-like"/>
    <property type="match status" value="1"/>
</dbReference>
<dbReference type="InterPro" id="IPR018085">
    <property type="entry name" value="Ura-DNA_Glyclase_AS"/>
</dbReference>
<name>A0A1C9WBI0_9GAMM</name>
<proteinExistence type="inferred from homology"/>
<keyword evidence="7 9" id="KW-0378">Hydrolase</keyword>
<dbReference type="NCBIfam" id="NF003591">
    <property type="entry name" value="PRK05254.1-4"/>
    <property type="match status" value="1"/>
</dbReference>
<evidence type="ECO:0000256" key="4">
    <source>
        <dbReference type="ARBA" id="ARBA00012030"/>
    </source>
</evidence>
<keyword evidence="9" id="KW-0963">Cytoplasm</keyword>
<evidence type="ECO:0000259" key="12">
    <source>
        <dbReference type="SMART" id="SM00986"/>
    </source>
</evidence>
<feature type="active site" description="Proton acceptor" evidence="9 10">
    <location>
        <position position="70"/>
    </location>
</feature>
<dbReference type="EC" id="3.2.2.27" evidence="4 9"/>
<gene>
    <name evidence="9 13" type="primary">ung</name>
    <name evidence="13" type="ORF">AUP74_03111</name>
</gene>
<dbReference type="AlphaFoldDB" id="A0A1C9WBI0"/>
<dbReference type="Proteomes" id="UP000095672">
    <property type="component" value="Chromosome"/>
</dbReference>
<dbReference type="EMBL" id="CP014143">
    <property type="protein sequence ID" value="AOS98477.1"/>
    <property type="molecule type" value="Genomic_DNA"/>
</dbReference>
<evidence type="ECO:0000256" key="8">
    <source>
        <dbReference type="ARBA" id="ARBA00023204"/>
    </source>
</evidence>
<dbReference type="Gene3D" id="3.40.470.10">
    <property type="entry name" value="Uracil-DNA glycosylase-like domain"/>
    <property type="match status" value="1"/>
</dbReference>
<dbReference type="HAMAP" id="MF_00148">
    <property type="entry name" value="UDG"/>
    <property type="match status" value="1"/>
</dbReference>
<evidence type="ECO:0000256" key="1">
    <source>
        <dbReference type="ARBA" id="ARBA00001400"/>
    </source>
</evidence>
<evidence type="ECO:0000256" key="11">
    <source>
        <dbReference type="RuleBase" id="RU003780"/>
    </source>
</evidence>
<dbReference type="InterPro" id="IPR002043">
    <property type="entry name" value="UDG_fam1"/>
</dbReference>
<evidence type="ECO:0000256" key="10">
    <source>
        <dbReference type="PROSITE-ProRule" id="PRU10072"/>
    </source>
</evidence>
<dbReference type="RefSeq" id="WP_069948334.1">
    <property type="nucleotide sequence ID" value="NZ_CP014143.1"/>
</dbReference>
<dbReference type="InterPro" id="IPR005122">
    <property type="entry name" value="Uracil-DNA_glycosylase-like"/>
</dbReference>
<keyword evidence="14" id="KW-1185">Reference proteome</keyword>
<dbReference type="Pfam" id="PF03167">
    <property type="entry name" value="UDG"/>
    <property type="match status" value="1"/>
</dbReference>
<dbReference type="GO" id="GO:0097510">
    <property type="term" value="P:base-excision repair, AP site formation via deaminated base removal"/>
    <property type="evidence" value="ECO:0007669"/>
    <property type="project" value="TreeGrafter"/>
</dbReference>